<gene>
    <name evidence="2" type="ORF">EJC49_05455</name>
</gene>
<protein>
    <recommendedName>
        <fullName evidence="1">Polysaccharide pyruvyl transferase domain-containing protein</fullName>
    </recommendedName>
</protein>
<accession>A0A429Z151</accession>
<dbReference type="InterPro" id="IPR007345">
    <property type="entry name" value="Polysacch_pyruvyl_Trfase"/>
</dbReference>
<dbReference type="Pfam" id="PF04230">
    <property type="entry name" value="PS_pyruv_trans"/>
    <property type="match status" value="1"/>
</dbReference>
<comment type="caution">
    <text evidence="2">The sequence shown here is derived from an EMBL/GenBank/DDBJ whole genome shotgun (WGS) entry which is preliminary data.</text>
</comment>
<name>A0A429Z151_9HYPH</name>
<dbReference type="OrthoDB" id="7595059at2"/>
<sequence>MRIAVVSAFPFLANPGMITVDRALVDVLQDAGVACDIDFFCLEKAFTLDLGYISIDYNRLDRADRLDGYDRILFWGDFLHWKNYILCDVVPRMTRSGAASAPSAVLDAWYERIMLEGRVDLQRKSIIFGSTVYALTGTDLVDARYTAALSALYANARLVRLRDVLSAGFAAQLVGDGRDYLGCDCAFFLKTREAAGEQRHEQSGRVVHAFGRSGSTMLYKGFTELLAGMAGRSTHDLGWLDRTQPLEIDQKILDIRSAAFVVTDIYHVAVTALREGVPLLCLARGTAATETTLADKKKEILMSQHFARRNLVHQEIIHLTSSSDKTVKDLARQCLETVGDTNHQAVVTARLRRHVDRQKASLHAAVFGE</sequence>
<keyword evidence="3" id="KW-1185">Reference proteome</keyword>
<proteinExistence type="predicted"/>
<evidence type="ECO:0000313" key="2">
    <source>
        <dbReference type="EMBL" id="RST87423.1"/>
    </source>
</evidence>
<feature type="domain" description="Polysaccharide pyruvyl transferase" evidence="1">
    <location>
        <begin position="86"/>
        <end position="284"/>
    </location>
</feature>
<dbReference type="RefSeq" id="WP_126698458.1">
    <property type="nucleotide sequence ID" value="NZ_RWKW01000017.1"/>
</dbReference>
<reference evidence="2 3" key="1">
    <citation type="submission" date="2018-12" db="EMBL/GenBank/DDBJ databases">
        <title>Mesorhizobium carbonis sp. nov., isolated from coal mine water.</title>
        <authorList>
            <person name="Xin W."/>
            <person name="Xu Z."/>
            <person name="Xiang F."/>
            <person name="Zhang J."/>
            <person name="Xi L."/>
            <person name="Liu J."/>
        </authorList>
    </citation>
    <scope>NUCLEOTIDE SEQUENCE [LARGE SCALE GENOMIC DNA]</scope>
    <source>
        <strain evidence="2 3">B2.3</strain>
    </source>
</reference>
<dbReference type="Proteomes" id="UP000278398">
    <property type="component" value="Unassembled WGS sequence"/>
</dbReference>
<dbReference type="EMBL" id="RWKW01000017">
    <property type="protein sequence ID" value="RST87423.1"/>
    <property type="molecule type" value="Genomic_DNA"/>
</dbReference>
<evidence type="ECO:0000259" key="1">
    <source>
        <dbReference type="Pfam" id="PF04230"/>
    </source>
</evidence>
<dbReference type="AlphaFoldDB" id="A0A429Z151"/>
<evidence type="ECO:0000313" key="3">
    <source>
        <dbReference type="Proteomes" id="UP000278398"/>
    </source>
</evidence>
<organism evidence="2 3">
    <name type="scientific">Aquibium carbonis</name>
    <dbReference type="NCBI Taxonomy" id="2495581"/>
    <lineage>
        <taxon>Bacteria</taxon>
        <taxon>Pseudomonadati</taxon>
        <taxon>Pseudomonadota</taxon>
        <taxon>Alphaproteobacteria</taxon>
        <taxon>Hyphomicrobiales</taxon>
        <taxon>Phyllobacteriaceae</taxon>
        <taxon>Aquibium</taxon>
    </lineage>
</organism>